<dbReference type="GO" id="GO:0006355">
    <property type="term" value="P:regulation of DNA-templated transcription"/>
    <property type="evidence" value="ECO:0007669"/>
    <property type="project" value="UniProtKB-ARBA"/>
</dbReference>
<dbReference type="STRING" id="49390.A0A068V327"/>
<evidence type="ECO:0000259" key="7">
    <source>
        <dbReference type="PROSITE" id="PS50090"/>
    </source>
</evidence>
<dbReference type="Gene3D" id="1.10.10.60">
    <property type="entry name" value="Homeodomain-like"/>
    <property type="match status" value="1"/>
</dbReference>
<dbReference type="OMA" id="TRHSAFK"/>
<dbReference type="Pfam" id="PF00249">
    <property type="entry name" value="Myb_DNA-binding"/>
    <property type="match status" value="1"/>
</dbReference>
<dbReference type="InterPro" id="IPR001005">
    <property type="entry name" value="SANT/Myb"/>
</dbReference>
<dbReference type="SMART" id="SM00717">
    <property type="entry name" value="SANT"/>
    <property type="match status" value="1"/>
</dbReference>
<gene>
    <name evidence="10" type="ORF">GSCOC_T00042402001</name>
</gene>
<evidence type="ECO:0000256" key="6">
    <source>
        <dbReference type="SAM" id="MobiDB-lite"/>
    </source>
</evidence>
<evidence type="ECO:0000313" key="10">
    <source>
        <dbReference type="EMBL" id="CDP14914.1"/>
    </source>
</evidence>
<feature type="region of interest" description="Disordered" evidence="6">
    <location>
        <begin position="180"/>
        <end position="211"/>
    </location>
</feature>
<dbReference type="InterPro" id="IPR017884">
    <property type="entry name" value="SANT_dom"/>
</dbReference>
<dbReference type="InterPro" id="IPR009057">
    <property type="entry name" value="Homeodomain-like_sf"/>
</dbReference>
<dbReference type="PANTHER" id="PTHR44191">
    <property type="entry name" value="TRANSCRIPTION FACTOR KUA1"/>
    <property type="match status" value="1"/>
</dbReference>
<evidence type="ECO:0000256" key="1">
    <source>
        <dbReference type="ARBA" id="ARBA00004123"/>
    </source>
</evidence>
<evidence type="ECO:0000256" key="5">
    <source>
        <dbReference type="ARBA" id="ARBA00023242"/>
    </source>
</evidence>
<dbReference type="Gramene" id="CDP14914">
    <property type="protein sequence ID" value="CDP14914"/>
    <property type="gene ID" value="GSCOC_T00042402001"/>
</dbReference>
<comment type="subcellular location">
    <subcellularLocation>
        <location evidence="1">Nucleus</location>
    </subcellularLocation>
</comment>
<keyword evidence="11" id="KW-1185">Reference proteome</keyword>
<dbReference type="InParanoid" id="A0A068V327"/>
<feature type="domain" description="HTH myb-type" evidence="9">
    <location>
        <begin position="117"/>
        <end position="173"/>
    </location>
</feature>
<dbReference type="SUPFAM" id="SSF46689">
    <property type="entry name" value="Homeodomain-like"/>
    <property type="match status" value="1"/>
</dbReference>
<feature type="region of interest" description="Disordered" evidence="6">
    <location>
        <begin position="1"/>
        <end position="35"/>
    </location>
</feature>
<dbReference type="NCBIfam" id="TIGR01557">
    <property type="entry name" value="myb_SHAQKYF"/>
    <property type="match status" value="1"/>
</dbReference>
<evidence type="ECO:0000259" key="8">
    <source>
        <dbReference type="PROSITE" id="PS51293"/>
    </source>
</evidence>
<evidence type="ECO:0000313" key="11">
    <source>
        <dbReference type="Proteomes" id="UP000295252"/>
    </source>
</evidence>
<feature type="domain" description="Myb-like" evidence="7">
    <location>
        <begin position="117"/>
        <end position="169"/>
    </location>
</feature>
<organism evidence="10 11">
    <name type="scientific">Coffea canephora</name>
    <name type="common">Robusta coffee</name>
    <dbReference type="NCBI Taxonomy" id="49390"/>
    <lineage>
        <taxon>Eukaryota</taxon>
        <taxon>Viridiplantae</taxon>
        <taxon>Streptophyta</taxon>
        <taxon>Embryophyta</taxon>
        <taxon>Tracheophyta</taxon>
        <taxon>Spermatophyta</taxon>
        <taxon>Magnoliopsida</taxon>
        <taxon>eudicotyledons</taxon>
        <taxon>Gunneridae</taxon>
        <taxon>Pentapetalae</taxon>
        <taxon>asterids</taxon>
        <taxon>lamiids</taxon>
        <taxon>Gentianales</taxon>
        <taxon>Rubiaceae</taxon>
        <taxon>Ixoroideae</taxon>
        <taxon>Gardenieae complex</taxon>
        <taxon>Bertiereae - Coffeeae clade</taxon>
        <taxon>Coffeeae</taxon>
        <taxon>Coffea</taxon>
    </lineage>
</organism>
<sequence>MSRCCSQCGSNGHNSHTCGGGSSSASAADGGGGSDSGSGSISEFMLFGVRVKVDPMRKSVSMNNLSDYEHHPSNASTVQKNSVHLDASAPKAADDVAAGYASADDALPTHHSSAAARERKRGVPWTEEEHKLFLLGLQKVGKGDWRGISRNFVKTRTPTQVASHAQKYYLRKSNLNRRRRRSSLFDLTPDSVTGVPMEEGDGHLDETANPALPATSMPPNESSSVNGFAGAPFPVTVGPILVPVQVQNPLSSMTACQADAFSNGSALVPVPVPVIPVPNYATSAVFNLNQRVAAESVSLRLSLSSSDHQRQSSTRHRAFQRMPSFKNGDGIITVA</sequence>
<feature type="domain" description="SANT" evidence="8">
    <location>
        <begin position="120"/>
        <end position="176"/>
    </location>
</feature>
<dbReference type="CDD" id="cd00167">
    <property type="entry name" value="SANT"/>
    <property type="match status" value="1"/>
</dbReference>
<dbReference type="InterPro" id="IPR052245">
    <property type="entry name" value="Plant_Stress_Dev_TF"/>
</dbReference>
<dbReference type="InterPro" id="IPR006447">
    <property type="entry name" value="Myb_dom_plants"/>
</dbReference>
<keyword evidence="5" id="KW-0539">Nucleus</keyword>
<name>A0A068V327_COFCA</name>
<dbReference type="GO" id="GO:0003677">
    <property type="term" value="F:DNA binding"/>
    <property type="evidence" value="ECO:0007669"/>
    <property type="project" value="UniProtKB-KW"/>
</dbReference>
<dbReference type="GO" id="GO:0005634">
    <property type="term" value="C:nucleus"/>
    <property type="evidence" value="ECO:0007669"/>
    <property type="project" value="UniProtKB-SubCell"/>
</dbReference>
<dbReference type="PROSITE" id="PS51293">
    <property type="entry name" value="SANT"/>
    <property type="match status" value="1"/>
</dbReference>
<feature type="compositionally biased region" description="Polar residues" evidence="6">
    <location>
        <begin position="73"/>
        <end position="82"/>
    </location>
</feature>
<evidence type="ECO:0000259" key="9">
    <source>
        <dbReference type="PROSITE" id="PS51294"/>
    </source>
</evidence>
<keyword evidence="2" id="KW-0805">Transcription regulation</keyword>
<dbReference type="EMBL" id="HG739176">
    <property type="protein sequence ID" value="CDP14914.1"/>
    <property type="molecule type" value="Genomic_DNA"/>
</dbReference>
<keyword evidence="3" id="KW-0238">DNA-binding</keyword>
<evidence type="ECO:0000256" key="4">
    <source>
        <dbReference type="ARBA" id="ARBA00023163"/>
    </source>
</evidence>
<dbReference type="FunCoup" id="A0A068V327">
    <property type="interactions" value="262"/>
</dbReference>
<protein>
    <submittedName>
        <fullName evidence="10">Uncharacterized protein</fullName>
    </submittedName>
</protein>
<dbReference type="FunFam" id="1.10.10.60:FF:000009">
    <property type="entry name" value="transcription factor MYB1R1"/>
    <property type="match status" value="1"/>
</dbReference>
<dbReference type="AlphaFoldDB" id="A0A068V327"/>
<feature type="compositionally biased region" description="Polar residues" evidence="6">
    <location>
        <begin position="8"/>
        <end position="17"/>
    </location>
</feature>
<dbReference type="Proteomes" id="UP000295252">
    <property type="component" value="Chromosome VI"/>
</dbReference>
<evidence type="ECO:0000256" key="3">
    <source>
        <dbReference type="ARBA" id="ARBA00023125"/>
    </source>
</evidence>
<dbReference type="GO" id="GO:0009723">
    <property type="term" value="P:response to ethylene"/>
    <property type="evidence" value="ECO:0007669"/>
    <property type="project" value="TreeGrafter"/>
</dbReference>
<feature type="region of interest" description="Disordered" evidence="6">
    <location>
        <begin position="64"/>
        <end position="85"/>
    </location>
</feature>
<dbReference type="PROSITE" id="PS51294">
    <property type="entry name" value="HTH_MYB"/>
    <property type="match status" value="1"/>
</dbReference>
<dbReference type="OrthoDB" id="118550at2759"/>
<keyword evidence="4" id="KW-0804">Transcription</keyword>
<dbReference type="InterPro" id="IPR017930">
    <property type="entry name" value="Myb_dom"/>
</dbReference>
<accession>A0A068V327</accession>
<proteinExistence type="predicted"/>
<dbReference type="PROSITE" id="PS50090">
    <property type="entry name" value="MYB_LIKE"/>
    <property type="match status" value="1"/>
</dbReference>
<reference evidence="11" key="1">
    <citation type="journal article" date="2014" name="Science">
        <title>The coffee genome provides insight into the convergent evolution of caffeine biosynthesis.</title>
        <authorList>
            <person name="Denoeud F."/>
            <person name="Carretero-Paulet L."/>
            <person name="Dereeper A."/>
            <person name="Droc G."/>
            <person name="Guyot R."/>
            <person name="Pietrella M."/>
            <person name="Zheng C."/>
            <person name="Alberti A."/>
            <person name="Anthony F."/>
            <person name="Aprea G."/>
            <person name="Aury J.M."/>
            <person name="Bento P."/>
            <person name="Bernard M."/>
            <person name="Bocs S."/>
            <person name="Campa C."/>
            <person name="Cenci A."/>
            <person name="Combes M.C."/>
            <person name="Crouzillat D."/>
            <person name="Da Silva C."/>
            <person name="Daddiego L."/>
            <person name="De Bellis F."/>
            <person name="Dussert S."/>
            <person name="Garsmeur O."/>
            <person name="Gayraud T."/>
            <person name="Guignon V."/>
            <person name="Jahn K."/>
            <person name="Jamilloux V."/>
            <person name="Joet T."/>
            <person name="Labadie K."/>
            <person name="Lan T."/>
            <person name="Leclercq J."/>
            <person name="Lepelley M."/>
            <person name="Leroy T."/>
            <person name="Li L.T."/>
            <person name="Librado P."/>
            <person name="Lopez L."/>
            <person name="Munoz A."/>
            <person name="Noel B."/>
            <person name="Pallavicini A."/>
            <person name="Perrotta G."/>
            <person name="Poncet V."/>
            <person name="Pot D."/>
            <person name="Priyono X."/>
            <person name="Rigoreau M."/>
            <person name="Rouard M."/>
            <person name="Rozas J."/>
            <person name="Tranchant-Dubreuil C."/>
            <person name="VanBuren R."/>
            <person name="Zhang Q."/>
            <person name="Andrade A.C."/>
            <person name="Argout X."/>
            <person name="Bertrand B."/>
            <person name="de Kochko A."/>
            <person name="Graziosi G."/>
            <person name="Henry R.J."/>
            <person name="Jayarama X."/>
            <person name="Ming R."/>
            <person name="Nagai C."/>
            <person name="Rounsley S."/>
            <person name="Sankoff D."/>
            <person name="Giuliano G."/>
            <person name="Albert V.A."/>
            <person name="Wincker P."/>
            <person name="Lashermes P."/>
        </authorList>
    </citation>
    <scope>NUCLEOTIDE SEQUENCE [LARGE SCALE GENOMIC DNA]</scope>
    <source>
        <strain evidence="11">cv. DH200-94</strain>
    </source>
</reference>
<evidence type="ECO:0000256" key="2">
    <source>
        <dbReference type="ARBA" id="ARBA00023015"/>
    </source>
</evidence>
<dbReference type="PANTHER" id="PTHR44191:SF84">
    <property type="entry name" value="F25A4.19 PROTEIN"/>
    <property type="match status" value="1"/>
</dbReference>
<dbReference type="PhylomeDB" id="A0A068V327"/>
<dbReference type="GO" id="GO:0009739">
    <property type="term" value="P:response to gibberellin"/>
    <property type="evidence" value="ECO:0007669"/>
    <property type="project" value="TreeGrafter"/>
</dbReference>